<organism evidence="1 2">
    <name type="scientific">Hypholoma sublateritium (strain FD-334 SS-4)</name>
    <dbReference type="NCBI Taxonomy" id="945553"/>
    <lineage>
        <taxon>Eukaryota</taxon>
        <taxon>Fungi</taxon>
        <taxon>Dikarya</taxon>
        <taxon>Basidiomycota</taxon>
        <taxon>Agaricomycotina</taxon>
        <taxon>Agaricomycetes</taxon>
        <taxon>Agaricomycetidae</taxon>
        <taxon>Agaricales</taxon>
        <taxon>Agaricineae</taxon>
        <taxon>Strophariaceae</taxon>
        <taxon>Hypholoma</taxon>
    </lineage>
</organism>
<proteinExistence type="predicted"/>
<sequence length="160" mass="17467">MSDYLTSALSTVFAILRLVLALFATGIYSSGDRRFFCKNSKLRNDDAILRNPETCAKEDQDGDVVLAQIFPIGESLLTLLPAATEDGANRRTNASPIDEEVRWKDGKKRERGGSCWQLSAPSTSNLRDTGGLVVVKLNLSSLSQSVSIPSPSTNWPSYLL</sequence>
<gene>
    <name evidence="1" type="ORF">HYPSUDRAFT_53475</name>
</gene>
<evidence type="ECO:0000313" key="2">
    <source>
        <dbReference type="Proteomes" id="UP000054270"/>
    </source>
</evidence>
<accession>A0A0D2P8K1</accession>
<protein>
    <submittedName>
        <fullName evidence="1">Uncharacterized protein</fullName>
    </submittedName>
</protein>
<name>A0A0D2P8K1_HYPSF</name>
<keyword evidence="2" id="KW-1185">Reference proteome</keyword>
<reference evidence="2" key="1">
    <citation type="submission" date="2014-04" db="EMBL/GenBank/DDBJ databases">
        <title>Evolutionary Origins and Diversification of the Mycorrhizal Mutualists.</title>
        <authorList>
            <consortium name="DOE Joint Genome Institute"/>
            <consortium name="Mycorrhizal Genomics Consortium"/>
            <person name="Kohler A."/>
            <person name="Kuo A."/>
            <person name="Nagy L.G."/>
            <person name="Floudas D."/>
            <person name="Copeland A."/>
            <person name="Barry K.W."/>
            <person name="Cichocki N."/>
            <person name="Veneault-Fourrey C."/>
            <person name="LaButti K."/>
            <person name="Lindquist E.A."/>
            <person name="Lipzen A."/>
            <person name="Lundell T."/>
            <person name="Morin E."/>
            <person name="Murat C."/>
            <person name="Riley R."/>
            <person name="Ohm R."/>
            <person name="Sun H."/>
            <person name="Tunlid A."/>
            <person name="Henrissat B."/>
            <person name="Grigoriev I.V."/>
            <person name="Hibbett D.S."/>
            <person name="Martin F."/>
        </authorList>
    </citation>
    <scope>NUCLEOTIDE SEQUENCE [LARGE SCALE GENOMIC DNA]</scope>
    <source>
        <strain evidence="2">FD-334 SS-4</strain>
    </source>
</reference>
<dbReference type="Proteomes" id="UP000054270">
    <property type="component" value="Unassembled WGS sequence"/>
</dbReference>
<evidence type="ECO:0000313" key="1">
    <source>
        <dbReference type="EMBL" id="KJA24976.1"/>
    </source>
</evidence>
<dbReference type="AlphaFoldDB" id="A0A0D2P8K1"/>
<dbReference type="EMBL" id="KN817534">
    <property type="protein sequence ID" value="KJA24976.1"/>
    <property type="molecule type" value="Genomic_DNA"/>
</dbReference>